<evidence type="ECO:0000256" key="1">
    <source>
        <dbReference type="SAM" id="MobiDB-lite"/>
    </source>
</evidence>
<dbReference type="Gene3D" id="3.10.350.10">
    <property type="entry name" value="LysM domain"/>
    <property type="match status" value="2"/>
</dbReference>
<dbReference type="EMBL" id="CP036276">
    <property type="protein sequence ID" value="QDU43745.1"/>
    <property type="molecule type" value="Genomic_DNA"/>
</dbReference>
<dbReference type="InterPro" id="IPR036779">
    <property type="entry name" value="LysM_dom_sf"/>
</dbReference>
<keyword evidence="2" id="KW-0812">Transmembrane</keyword>
<dbReference type="Proteomes" id="UP000319383">
    <property type="component" value="Chromosome"/>
</dbReference>
<dbReference type="SUPFAM" id="SSF54106">
    <property type="entry name" value="LysM domain"/>
    <property type="match status" value="1"/>
</dbReference>
<feature type="compositionally biased region" description="Polar residues" evidence="1">
    <location>
        <begin position="379"/>
        <end position="395"/>
    </location>
</feature>
<feature type="domain" description="LysM" evidence="3">
    <location>
        <begin position="493"/>
        <end position="542"/>
    </location>
</feature>
<evidence type="ECO:0000256" key="2">
    <source>
        <dbReference type="SAM" id="Phobius"/>
    </source>
</evidence>
<dbReference type="PANTHER" id="PTHR34700:SF4">
    <property type="entry name" value="PHAGE-LIKE ELEMENT PBSX PROTEIN XKDP"/>
    <property type="match status" value="1"/>
</dbReference>
<name>A0A517ZMT6_9PLAN</name>
<feature type="compositionally biased region" description="Basic and acidic residues" evidence="1">
    <location>
        <begin position="1"/>
        <end position="11"/>
    </location>
</feature>
<accession>A0A517ZMT6</accession>
<protein>
    <submittedName>
        <fullName evidence="4">LysM domain/BON superfamily protein</fullName>
    </submittedName>
</protein>
<feature type="region of interest" description="Disordered" evidence="1">
    <location>
        <begin position="447"/>
        <end position="493"/>
    </location>
</feature>
<feature type="compositionally biased region" description="Polar residues" evidence="1">
    <location>
        <begin position="467"/>
        <end position="477"/>
    </location>
</feature>
<dbReference type="SMART" id="SM00257">
    <property type="entry name" value="LysM"/>
    <property type="match status" value="2"/>
</dbReference>
<evidence type="ECO:0000259" key="3">
    <source>
        <dbReference type="PROSITE" id="PS51782"/>
    </source>
</evidence>
<reference evidence="4 5" key="1">
    <citation type="submission" date="2019-02" db="EMBL/GenBank/DDBJ databases">
        <title>Deep-cultivation of Planctomycetes and their phenomic and genomic characterization uncovers novel biology.</title>
        <authorList>
            <person name="Wiegand S."/>
            <person name="Jogler M."/>
            <person name="Boedeker C."/>
            <person name="Pinto D."/>
            <person name="Vollmers J."/>
            <person name="Rivas-Marin E."/>
            <person name="Kohn T."/>
            <person name="Peeters S.H."/>
            <person name="Heuer A."/>
            <person name="Rast P."/>
            <person name="Oberbeckmann S."/>
            <person name="Bunk B."/>
            <person name="Jeske O."/>
            <person name="Meyerdierks A."/>
            <person name="Storesund J.E."/>
            <person name="Kallscheuer N."/>
            <person name="Luecker S."/>
            <person name="Lage O.M."/>
            <person name="Pohl T."/>
            <person name="Merkel B.J."/>
            <person name="Hornburger P."/>
            <person name="Mueller R.-W."/>
            <person name="Bruemmer F."/>
            <person name="Labrenz M."/>
            <person name="Spormann A.M."/>
            <person name="Op den Camp H."/>
            <person name="Overmann J."/>
            <person name="Amann R."/>
            <person name="Jetten M.S.M."/>
            <person name="Mascher T."/>
            <person name="Medema M.H."/>
            <person name="Devos D.P."/>
            <person name="Kaster A.-K."/>
            <person name="Ovreas L."/>
            <person name="Rohde M."/>
            <person name="Galperin M.Y."/>
            <person name="Jogler C."/>
        </authorList>
    </citation>
    <scope>NUCLEOTIDE SEQUENCE [LARGE SCALE GENOMIC DNA]</scope>
    <source>
        <strain evidence="4 5">Mal52</strain>
    </source>
</reference>
<feature type="compositionally biased region" description="Acidic residues" evidence="1">
    <location>
        <begin position="12"/>
        <end position="26"/>
    </location>
</feature>
<feature type="transmembrane region" description="Helical" evidence="2">
    <location>
        <begin position="47"/>
        <end position="66"/>
    </location>
</feature>
<feature type="domain" description="LysM" evidence="3">
    <location>
        <begin position="614"/>
        <end position="663"/>
    </location>
</feature>
<dbReference type="PANTHER" id="PTHR34700">
    <property type="entry name" value="POTASSIUM BINDING PROTEIN KBP"/>
    <property type="match status" value="1"/>
</dbReference>
<organism evidence="4 5">
    <name type="scientific">Symmachiella dynata</name>
    <dbReference type="NCBI Taxonomy" id="2527995"/>
    <lineage>
        <taxon>Bacteria</taxon>
        <taxon>Pseudomonadati</taxon>
        <taxon>Planctomycetota</taxon>
        <taxon>Planctomycetia</taxon>
        <taxon>Planctomycetales</taxon>
        <taxon>Planctomycetaceae</taxon>
        <taxon>Symmachiella</taxon>
    </lineage>
</organism>
<feature type="compositionally biased region" description="Polar residues" evidence="1">
    <location>
        <begin position="229"/>
        <end position="245"/>
    </location>
</feature>
<feature type="region of interest" description="Disordered" evidence="1">
    <location>
        <begin position="1"/>
        <end position="37"/>
    </location>
</feature>
<keyword evidence="2" id="KW-0472">Membrane</keyword>
<dbReference type="RefSeq" id="WP_145376017.1">
    <property type="nucleotide sequence ID" value="NZ_CP036276.1"/>
</dbReference>
<keyword evidence="5" id="KW-1185">Reference proteome</keyword>
<gene>
    <name evidence="4" type="ORF">Mal52_22210</name>
</gene>
<dbReference type="PROSITE" id="PS51782">
    <property type="entry name" value="LYSM"/>
    <property type="match status" value="2"/>
</dbReference>
<feature type="compositionally biased region" description="Acidic residues" evidence="1">
    <location>
        <begin position="323"/>
        <end position="333"/>
    </location>
</feature>
<dbReference type="KEGG" id="sdyn:Mal52_22210"/>
<keyword evidence="2" id="KW-1133">Transmembrane helix</keyword>
<sequence length="680" mass="74830">MTDDNQRQDADERPDEDMDFEMDDDQSTSAAADWGLKKPKSGIGKEIKIGGAILLLICGIFCYVLYKKSTDGIPEVAVEGKQKTDEETPPVAKGSGIVQASRTIPPEETSQDPANTVAGAPGEFPASNSRPAARQPAAYAANPPAQNHQQPPEDDYDLMAEADALADERNASTGLLENDEWETDPAAGQLSDNADLAAETYNEFPPAQDFPPSQTEEFPEPSADEITSLDDTTNPYEVTGNDSEITSFDDDSSTFADPVAEQFTQDETQLDEFSSQEFAESTEFSGDQEFANEQEFAETSEFSDTQQFVDEPAMGNQEPLVGELEESTEEFGELAEPQVAEMNDYRTPVNEELGGQLEEMTETDFGEPQQADPRAGEFQNVTQHTGQASSTTMVQRTDESPLEPEQSFDNPAPVQDRVNGYHAVGSYQNEIESTNRAAAPDQFTVEESEFDESGYVGSTDEAPPIPQDNQTYGFDQRQQVEETFDTPVSNNNPSYVVESNDSFWSIARQTYGDPKYFQALAKYNERTIPNPKAMRPGIEIATPTAAELEQLYPELLGKVEQASQHVPAVETPIASGDFLEDEEFRGRVGYGTGETISRAAANASGYSIARDGRPQYRVSSGDNLGTIARRHLGKASRWEEIYRLNQDRLADPNRLKIGTVLRLPEDARQEAVVNRPTFSR</sequence>
<feature type="region of interest" description="Disordered" evidence="1">
    <location>
        <begin position="294"/>
        <end position="419"/>
    </location>
</feature>
<evidence type="ECO:0000313" key="5">
    <source>
        <dbReference type="Proteomes" id="UP000319383"/>
    </source>
</evidence>
<dbReference type="CDD" id="cd00118">
    <property type="entry name" value="LysM"/>
    <property type="match status" value="2"/>
</dbReference>
<dbReference type="Pfam" id="PF01476">
    <property type="entry name" value="LysM"/>
    <property type="match status" value="2"/>
</dbReference>
<proteinExistence type="predicted"/>
<feature type="region of interest" description="Disordered" evidence="1">
    <location>
        <begin position="79"/>
        <end position="259"/>
    </location>
</feature>
<feature type="compositionally biased region" description="Low complexity" evidence="1">
    <location>
        <begin position="130"/>
        <end position="150"/>
    </location>
</feature>
<evidence type="ECO:0000313" key="4">
    <source>
        <dbReference type="EMBL" id="QDU43745.1"/>
    </source>
</evidence>
<dbReference type="InterPro" id="IPR018392">
    <property type="entry name" value="LysM"/>
</dbReference>
<dbReference type="AlphaFoldDB" id="A0A517ZMT6"/>
<dbReference type="InterPro" id="IPR052196">
    <property type="entry name" value="Bact_Kbp"/>
</dbReference>